<name>A0A8J5THT0_HOMAM</name>
<feature type="region of interest" description="Disordered" evidence="2">
    <location>
        <begin position="719"/>
        <end position="767"/>
    </location>
</feature>
<dbReference type="InterPro" id="IPR011666">
    <property type="entry name" value="DUF1604"/>
</dbReference>
<dbReference type="AlphaFoldDB" id="A0A8J5THT0"/>
<comment type="caution">
    <text evidence="4">The sequence shown here is derived from an EMBL/GenBank/DDBJ whole genome shotgun (WGS) entry which is preliminary data.</text>
</comment>
<sequence>MSDSDEEDSAYYGTPLEELDEDEVRARKAPRIEDQFVRDKQGRRRFHGAFTGGFSAGYFNSVGTKEGWTPSTFVSSKGQRATNVQSKPHDFMDEEDMAAHGISPQGIQTSANFDDSEQMKRKRVLDPSGPIPGTPTMGMKLLRHLGWRPGQGVGPRISRHQKRSSRKEKERMHGCQGPRGSIEDSDSGSEGDETHMQDVTFAPDDVDTLCLTRPKVDQFGLGYKPLDRTSVLGGHINLFDPSPLVMTEKKKKLLIKGQAFGVGAFEEDDEDIYATEDMSNYDFGEERKSAGQRGGENKDQSVMAMHGLVEMIEGFRLSSQPQHHHKVYPAPILPQDFLPQHQPRRRRFERKESEMRGLGRHDMTAEQRAKSLVDQSKTIVEVRSGVKGEPQGLSKCNKSKSVENTFDVDKIFEEFKSSTTKLGSDFKPFAKDAEKQRRYELYLRMKERGQKDRFYLAQPKSMTEWEREREIREFSKAAKLFQPLTSTMANRFTSAVLKDSGPVLKDGLNTNIPKVEPVTDESEVDALGHNVADERVKAAKMNMFGKLTQTSVDWYPNRLLCRRFNVPDPYPESSFVGVRKSKREKFSIFNLLNAPVEDTAGLQETSSTSQEKEETAEDENLVDKQENFGLKVPVDGPPTMDLFKAIFQDSESDSDGDDEKTASVKIKEEESSSDDTQSEKKNSSSTKNSPRPLNEHTFASEMNFSDGMFAATASKNLETVKEKKEDKEITDESLAIKKPDGQRVRISRFEPKRDDPTSQPECLPKPVFIHRRKDPAASEVPPAKGIFANIDFEALNSYRNITATSSQEQTSSATENVEENIGKNKKTDSDSSVDSEDEYGPPVPVHLKNRLQMIRSAPPTTTALVQKLGEKQDTITKHKSWVEKEPKNKSSKKHKHKDKHKYKKEKKKKKDKKNKKHKERKKKKEHRQLNRKDSSSSNSDSSDSD</sequence>
<proteinExistence type="inferred from homology"/>
<organism evidence="4 5">
    <name type="scientific">Homarus americanus</name>
    <name type="common">American lobster</name>
    <dbReference type="NCBI Taxonomy" id="6706"/>
    <lineage>
        <taxon>Eukaryota</taxon>
        <taxon>Metazoa</taxon>
        <taxon>Ecdysozoa</taxon>
        <taxon>Arthropoda</taxon>
        <taxon>Crustacea</taxon>
        <taxon>Multicrustacea</taxon>
        <taxon>Malacostraca</taxon>
        <taxon>Eumalacostraca</taxon>
        <taxon>Eucarida</taxon>
        <taxon>Decapoda</taxon>
        <taxon>Pleocyemata</taxon>
        <taxon>Astacidea</taxon>
        <taxon>Nephropoidea</taxon>
        <taxon>Nephropidae</taxon>
        <taxon>Homarus</taxon>
    </lineage>
</organism>
<accession>A0A8J5THT0</accession>
<evidence type="ECO:0000313" key="4">
    <source>
        <dbReference type="EMBL" id="KAG7172442.1"/>
    </source>
</evidence>
<feature type="compositionally biased region" description="Basic and acidic residues" evidence="2">
    <location>
        <begin position="349"/>
        <end position="371"/>
    </location>
</feature>
<feature type="region of interest" description="Disordered" evidence="2">
    <location>
        <begin position="349"/>
        <end position="372"/>
    </location>
</feature>
<dbReference type="Pfam" id="PF26093">
    <property type="entry name" value="HTH_TGH"/>
    <property type="match status" value="1"/>
</dbReference>
<dbReference type="PANTHER" id="PTHR13384:SF19">
    <property type="entry name" value="G PATCH DOMAIN-CONTAINING PROTEIN 1"/>
    <property type="match status" value="1"/>
</dbReference>
<feature type="compositionally biased region" description="Basic residues" evidence="2">
    <location>
        <begin position="889"/>
        <end position="926"/>
    </location>
</feature>
<dbReference type="Proteomes" id="UP000747542">
    <property type="component" value="Unassembled WGS sequence"/>
</dbReference>
<evidence type="ECO:0000313" key="5">
    <source>
        <dbReference type="Proteomes" id="UP000747542"/>
    </source>
</evidence>
<feature type="compositionally biased region" description="Basic and acidic residues" evidence="2">
    <location>
        <begin position="659"/>
        <end position="670"/>
    </location>
</feature>
<feature type="compositionally biased region" description="Low complexity" evidence="2">
    <location>
        <begin position="935"/>
        <end position="945"/>
    </location>
</feature>
<dbReference type="PROSITE" id="PS50174">
    <property type="entry name" value="G_PATCH"/>
    <property type="match status" value="1"/>
</dbReference>
<feature type="compositionally biased region" description="Basic residues" evidence="2">
    <location>
        <begin position="157"/>
        <end position="166"/>
    </location>
</feature>
<keyword evidence="5" id="KW-1185">Reference proteome</keyword>
<dbReference type="GO" id="GO:0003723">
    <property type="term" value="F:RNA binding"/>
    <property type="evidence" value="ECO:0007669"/>
    <property type="project" value="TreeGrafter"/>
</dbReference>
<dbReference type="GO" id="GO:0005634">
    <property type="term" value="C:nucleus"/>
    <property type="evidence" value="ECO:0007669"/>
    <property type="project" value="TreeGrafter"/>
</dbReference>
<evidence type="ECO:0000256" key="1">
    <source>
        <dbReference type="ARBA" id="ARBA00008600"/>
    </source>
</evidence>
<gene>
    <name evidence="4" type="primary">Gpatch1-L</name>
    <name evidence="4" type="ORF">Hamer_G020322</name>
</gene>
<feature type="compositionally biased region" description="Low complexity" evidence="2">
    <location>
        <begin position="803"/>
        <end position="815"/>
    </location>
</feature>
<dbReference type="PANTHER" id="PTHR13384">
    <property type="entry name" value="G PATCH DOMAIN-CONTAINING PROTEIN 1"/>
    <property type="match status" value="1"/>
</dbReference>
<feature type="region of interest" description="Disordered" evidence="2">
    <location>
        <begin position="648"/>
        <end position="704"/>
    </location>
</feature>
<dbReference type="Pfam" id="PF07713">
    <property type="entry name" value="DUF1604"/>
    <property type="match status" value="1"/>
</dbReference>
<feature type="compositionally biased region" description="Basic and acidic residues" evidence="2">
    <location>
        <begin position="820"/>
        <end position="829"/>
    </location>
</feature>
<feature type="region of interest" description="Disordered" evidence="2">
    <location>
        <begin position="1"/>
        <end position="24"/>
    </location>
</feature>
<evidence type="ECO:0000259" key="3">
    <source>
        <dbReference type="PROSITE" id="PS50174"/>
    </source>
</evidence>
<feature type="region of interest" description="Disordered" evidence="2">
    <location>
        <begin position="803"/>
        <end position="945"/>
    </location>
</feature>
<feature type="compositionally biased region" description="Basic and acidic residues" evidence="2">
    <location>
        <begin position="734"/>
        <end position="756"/>
    </location>
</feature>
<feature type="domain" description="G-patch" evidence="3">
    <location>
        <begin position="134"/>
        <end position="154"/>
    </location>
</feature>
<protein>
    <submittedName>
        <fullName evidence="4">G patch domain-containing protein 1-like</fullName>
    </submittedName>
</protein>
<dbReference type="GO" id="GO:0006397">
    <property type="term" value="P:mRNA processing"/>
    <property type="evidence" value="ECO:0007669"/>
    <property type="project" value="InterPro"/>
</dbReference>
<evidence type="ECO:0000256" key="2">
    <source>
        <dbReference type="SAM" id="MobiDB-lite"/>
    </source>
</evidence>
<feature type="compositionally biased region" description="Basic and acidic residues" evidence="2">
    <location>
        <begin position="868"/>
        <end position="888"/>
    </location>
</feature>
<dbReference type="EMBL" id="JAHLQT010011048">
    <property type="protein sequence ID" value="KAG7172442.1"/>
    <property type="molecule type" value="Genomic_DNA"/>
</dbReference>
<feature type="region of interest" description="Disordered" evidence="2">
    <location>
        <begin position="599"/>
        <end position="636"/>
    </location>
</feature>
<dbReference type="InterPro" id="IPR000467">
    <property type="entry name" value="G_patch_dom"/>
</dbReference>
<feature type="region of interest" description="Disordered" evidence="2">
    <location>
        <begin position="147"/>
        <end position="195"/>
    </location>
</feature>
<comment type="similarity">
    <text evidence="1">Belongs to the GPATCH1 family.</text>
</comment>
<reference evidence="4" key="1">
    <citation type="journal article" date="2021" name="Sci. Adv.">
        <title>The American lobster genome reveals insights on longevity, neural, and immune adaptations.</title>
        <authorList>
            <person name="Polinski J.M."/>
            <person name="Zimin A.V."/>
            <person name="Clark K.F."/>
            <person name="Kohn A.B."/>
            <person name="Sadowski N."/>
            <person name="Timp W."/>
            <person name="Ptitsyn A."/>
            <person name="Khanna P."/>
            <person name="Romanova D.Y."/>
            <person name="Williams P."/>
            <person name="Greenwood S.J."/>
            <person name="Moroz L.L."/>
            <person name="Walt D.R."/>
            <person name="Bodnar A.G."/>
        </authorList>
    </citation>
    <scope>NUCLEOTIDE SEQUENCE</scope>
    <source>
        <strain evidence="4">GMGI-L3</strain>
    </source>
</reference>